<dbReference type="Proteomes" id="UP001235939">
    <property type="component" value="Chromosome 09"/>
</dbReference>
<gene>
    <name evidence="1" type="ORF">LAZ67_9003525</name>
</gene>
<organism evidence="1 2">
    <name type="scientific">Cordylochernes scorpioides</name>
    <dbReference type="NCBI Taxonomy" id="51811"/>
    <lineage>
        <taxon>Eukaryota</taxon>
        <taxon>Metazoa</taxon>
        <taxon>Ecdysozoa</taxon>
        <taxon>Arthropoda</taxon>
        <taxon>Chelicerata</taxon>
        <taxon>Arachnida</taxon>
        <taxon>Pseudoscorpiones</taxon>
        <taxon>Cheliferoidea</taxon>
        <taxon>Chernetidae</taxon>
        <taxon>Cordylochernes</taxon>
    </lineage>
</organism>
<proteinExistence type="predicted"/>
<keyword evidence="2" id="KW-1185">Reference proteome</keyword>
<evidence type="ECO:0000313" key="2">
    <source>
        <dbReference type="Proteomes" id="UP001235939"/>
    </source>
</evidence>
<accession>A0ABY6KUH6</accession>
<dbReference type="Pfam" id="PF10167">
    <property type="entry name" value="BORCS8"/>
    <property type="match status" value="1"/>
</dbReference>
<dbReference type="InterPro" id="IPR019320">
    <property type="entry name" value="BORCS8"/>
</dbReference>
<evidence type="ECO:0000313" key="1">
    <source>
        <dbReference type="EMBL" id="UYV72520.1"/>
    </source>
</evidence>
<name>A0ABY6KUH6_9ARAC</name>
<dbReference type="EMBL" id="CP092871">
    <property type="protein sequence ID" value="UYV72520.1"/>
    <property type="molecule type" value="Genomic_DNA"/>
</dbReference>
<reference evidence="1 2" key="1">
    <citation type="submission" date="2022-01" db="EMBL/GenBank/DDBJ databases">
        <title>A chromosomal length assembly of Cordylochernes scorpioides.</title>
        <authorList>
            <person name="Zeh D."/>
            <person name="Zeh J."/>
        </authorList>
    </citation>
    <scope>NUCLEOTIDE SEQUENCE [LARGE SCALE GENOMIC DNA]</scope>
    <source>
        <strain evidence="1">IN4F17</strain>
        <tissue evidence="1">Whole Body</tissue>
    </source>
</reference>
<sequence length="94" mass="10745">MESESLSERTVFRREIRPLPALSRKGKPFIIKWFVVSASEKVSENLHIISNEPSLACYRLHEHVKRSLPLLINKRASDSIYIYLNSALANPKPG</sequence>
<protein>
    <submittedName>
        <fullName evidence="1">MEF2BNB</fullName>
    </submittedName>
</protein>